<protein>
    <submittedName>
        <fullName evidence="1">Uncharacterized protein</fullName>
    </submittedName>
</protein>
<gene>
    <name evidence="1" type="ORF">FLO80_21445</name>
</gene>
<comment type="caution">
    <text evidence="1">The sequence shown here is derived from an EMBL/GenBank/DDBJ whole genome shotgun (WGS) entry which is preliminary data.</text>
</comment>
<dbReference type="Proteomes" id="UP000325291">
    <property type="component" value="Unassembled WGS sequence"/>
</dbReference>
<evidence type="ECO:0000313" key="2">
    <source>
        <dbReference type="Proteomes" id="UP000325291"/>
    </source>
</evidence>
<organism evidence="1 2">
    <name type="scientific">Aquicoccus porphyridii</name>
    <dbReference type="NCBI Taxonomy" id="1852029"/>
    <lineage>
        <taxon>Bacteria</taxon>
        <taxon>Pseudomonadati</taxon>
        <taxon>Pseudomonadota</taxon>
        <taxon>Alphaproteobacteria</taxon>
        <taxon>Rhodobacterales</taxon>
        <taxon>Paracoccaceae</taxon>
        <taxon>Aquicoccus</taxon>
    </lineage>
</organism>
<name>A0A5A9YXB7_9RHOB</name>
<dbReference type="EMBL" id="VINQ01000039">
    <property type="protein sequence ID" value="KAA0909477.1"/>
    <property type="molecule type" value="Genomic_DNA"/>
</dbReference>
<reference evidence="1 2" key="1">
    <citation type="submission" date="2019-07" db="EMBL/GenBank/DDBJ databases">
        <title>Aquicoccus porphyridii gen. nov., sp. nov., isolated from a small marine red alga, Porphyridium marinum.</title>
        <authorList>
            <person name="Liu L."/>
        </authorList>
    </citation>
    <scope>NUCLEOTIDE SEQUENCE [LARGE SCALE GENOMIC DNA]</scope>
    <source>
        <strain evidence="1 2">L1 8-17</strain>
    </source>
</reference>
<keyword evidence="2" id="KW-1185">Reference proteome</keyword>
<dbReference type="RefSeq" id="WP_149187102.1">
    <property type="nucleotide sequence ID" value="NZ_VINQ01000039.1"/>
</dbReference>
<proteinExistence type="predicted"/>
<sequence>MSAVFSALKGSVGLRLTEKNIISLLGTKYSAPARSPIKTFWDIGVGVGSDEERLRYWRHEILGHIISKIAAEPSGKSQRRTALAQLVSVQESIAHRGTAYNLQDEYLPEVLADYPNAEDAHQGIEWKKGRLAVDFTVLGAVHVCLLDIVSRGFGADWKKIEAQMDVLRDLHEMIVKFKFTLATLHTTDPITFDQDAALVISGLSEPVVRMMRSELSVLEQATVDGQFDVPRAQEIIERMKRMRADFMRERLDIHLNGAGSEA</sequence>
<evidence type="ECO:0000313" key="1">
    <source>
        <dbReference type="EMBL" id="KAA0909477.1"/>
    </source>
</evidence>
<accession>A0A5A9YXB7</accession>
<dbReference type="AlphaFoldDB" id="A0A5A9YXB7"/>